<evidence type="ECO:0000256" key="1">
    <source>
        <dbReference type="SAM" id="MobiDB-lite"/>
    </source>
</evidence>
<comment type="caution">
    <text evidence="2">The sequence shown here is derived from an EMBL/GenBank/DDBJ whole genome shotgun (WGS) entry which is preliminary data.</text>
</comment>
<feature type="non-terminal residue" evidence="2">
    <location>
        <position position="507"/>
    </location>
</feature>
<gene>
    <name evidence="2" type="ORF">P879_10117</name>
</gene>
<organism evidence="2 3">
    <name type="scientific">Paragonimus westermani</name>
    <dbReference type="NCBI Taxonomy" id="34504"/>
    <lineage>
        <taxon>Eukaryota</taxon>
        <taxon>Metazoa</taxon>
        <taxon>Spiralia</taxon>
        <taxon>Lophotrochozoa</taxon>
        <taxon>Platyhelminthes</taxon>
        <taxon>Trematoda</taxon>
        <taxon>Digenea</taxon>
        <taxon>Plagiorchiida</taxon>
        <taxon>Troglotremata</taxon>
        <taxon>Troglotrematidae</taxon>
        <taxon>Paragonimus</taxon>
    </lineage>
</organism>
<dbReference type="OrthoDB" id="6154436at2759"/>
<dbReference type="Proteomes" id="UP000699462">
    <property type="component" value="Unassembled WGS sequence"/>
</dbReference>
<reference evidence="2 3" key="1">
    <citation type="submission" date="2019-07" db="EMBL/GenBank/DDBJ databases">
        <title>Annotation for the trematode Paragonimus westermani.</title>
        <authorList>
            <person name="Choi Y.-J."/>
        </authorList>
    </citation>
    <scope>NUCLEOTIDE SEQUENCE [LARGE SCALE GENOMIC DNA]</scope>
    <source>
        <strain evidence="2">180907_Pwestermani</strain>
    </source>
</reference>
<evidence type="ECO:0000313" key="2">
    <source>
        <dbReference type="EMBL" id="KAF8561340.1"/>
    </source>
</evidence>
<accession>A0A8T0D0D4</accession>
<sequence>VHFVNGYVGGNCLGSAAPQEASPFWLFPDLLACLPICHPLEEFEALWVDHYRGPFLPKQTVSDYTLKWRRLAIMNSGSLPCWASDRQFLESYVLDEVMKATAAFFGLGLSNLTRSVQPPPFCALWWETLFSREKSVTPTSHNRCEQVPEIPIPSARVVTDRTARLIDYADCLARMIIQQFYQGTRENWSPSLGVQSDTTSTTLPPRSFPVAFCGPVVSMMANNVESARECLPFLHSDSINLSRACCSEHSPAGTLDLPCPLPHTGIRMEPRQSLTGSTRSMPTAITWQSSTRSSLFEYVAYIGSEILMCLSIETYAVHDPERHTRAAGSTRGRSLSTQSSLRRYSDLSSSDVSGFLPNLRNGDSVMDPELLGLVENEVELDDDLPPLSSSVVKTHSTELVPVRSVSPFESISNYGKTEGESEGFPNAVSLNTCFLTECGDFATSGPDNVLQVTELSPSVLGTISPIAVGTSLLDSIVDRWIAQVLKEVVHPSVVLQIRYLLFRRYFF</sequence>
<dbReference type="AlphaFoldDB" id="A0A8T0D0D4"/>
<evidence type="ECO:0000313" key="3">
    <source>
        <dbReference type="Proteomes" id="UP000699462"/>
    </source>
</evidence>
<name>A0A8T0D0D4_9TREM</name>
<proteinExistence type="predicted"/>
<keyword evidence="3" id="KW-1185">Reference proteome</keyword>
<feature type="region of interest" description="Disordered" evidence="1">
    <location>
        <begin position="323"/>
        <end position="342"/>
    </location>
</feature>
<protein>
    <recommendedName>
        <fullName evidence="4">Poly(ADP-ribose) glycohydrolase</fullName>
    </recommendedName>
</protein>
<dbReference type="EMBL" id="JTDF01021818">
    <property type="protein sequence ID" value="KAF8561340.1"/>
    <property type="molecule type" value="Genomic_DNA"/>
</dbReference>
<evidence type="ECO:0008006" key="4">
    <source>
        <dbReference type="Google" id="ProtNLM"/>
    </source>
</evidence>